<organism evidence="1 2">
    <name type="scientific">Endozoicomonas euniceicola</name>
    <dbReference type="NCBI Taxonomy" id="1234143"/>
    <lineage>
        <taxon>Bacteria</taxon>
        <taxon>Pseudomonadati</taxon>
        <taxon>Pseudomonadota</taxon>
        <taxon>Gammaproteobacteria</taxon>
        <taxon>Oceanospirillales</taxon>
        <taxon>Endozoicomonadaceae</taxon>
        <taxon>Endozoicomonas</taxon>
    </lineage>
</organism>
<reference evidence="1" key="1">
    <citation type="submission" date="2022-10" db="EMBL/GenBank/DDBJ databases">
        <title>Completed Genome Sequence of two octocoral isolated bacterium, Endozoicomonas euniceicola EF212T and Endozoicomonas gorgoniicola PS125T.</title>
        <authorList>
            <person name="Chiou Y.-J."/>
            <person name="Chen Y.-H."/>
        </authorList>
    </citation>
    <scope>NUCLEOTIDE SEQUENCE</scope>
    <source>
        <strain evidence="1">EF212</strain>
    </source>
</reference>
<evidence type="ECO:0000313" key="1">
    <source>
        <dbReference type="EMBL" id="UYM17519.1"/>
    </source>
</evidence>
<dbReference type="Proteomes" id="UP001163255">
    <property type="component" value="Chromosome"/>
</dbReference>
<evidence type="ECO:0000313" key="2">
    <source>
        <dbReference type="Proteomes" id="UP001163255"/>
    </source>
</evidence>
<name>A0ABY6GXK8_9GAMM</name>
<dbReference type="RefSeq" id="WP_262600131.1">
    <property type="nucleotide sequence ID" value="NZ_CP103300.1"/>
</dbReference>
<protein>
    <submittedName>
        <fullName evidence="1">Uncharacterized protein</fullName>
    </submittedName>
</protein>
<gene>
    <name evidence="1" type="ORF">NX720_06275</name>
</gene>
<accession>A0ABY6GXK8</accession>
<sequence length="200" mass="23408">MLYYPDAGGGEFNLEYPLQDSKLGCTPYEYNITYVMPEIPDDAGHIILTQVVQYDFLVITTYCYPLVYDRRCLCPENLRDKLYYFYILHDEKNHCRAMHKRSSPSSFHMHLGVEKCLATDLWSLYHVLYYLFLPIESFQSTSVDNSKHKSADQLIYAVRYLVNHPEQPGINFENGHYALRDGYNPDSAYFHGPYKLMTVP</sequence>
<keyword evidence="2" id="KW-1185">Reference proteome</keyword>
<dbReference type="EMBL" id="CP103300">
    <property type="protein sequence ID" value="UYM17519.1"/>
    <property type="molecule type" value="Genomic_DNA"/>
</dbReference>
<proteinExistence type="predicted"/>